<evidence type="ECO:0000313" key="1">
    <source>
        <dbReference type="EMBL" id="AGH42688.1"/>
    </source>
</evidence>
<dbReference type="RefSeq" id="WP_015430350.1">
    <property type="nucleotide sequence ID" value="NC_020514.1"/>
</dbReference>
<dbReference type="EMBL" id="CP003837">
    <property type="protein sequence ID" value="AGH42688.1"/>
    <property type="molecule type" value="Genomic_DNA"/>
</dbReference>
<dbReference type="HOGENOM" id="CLU_3203091_0_0_6"/>
<organism evidence="1 2">
    <name type="scientific">Paraglaciecola psychrophila 170</name>
    <dbReference type="NCBI Taxonomy" id="1129794"/>
    <lineage>
        <taxon>Bacteria</taxon>
        <taxon>Pseudomonadati</taxon>
        <taxon>Pseudomonadota</taxon>
        <taxon>Gammaproteobacteria</taxon>
        <taxon>Alteromonadales</taxon>
        <taxon>Alteromonadaceae</taxon>
        <taxon>Paraglaciecola</taxon>
    </lineage>
</organism>
<dbReference type="AlphaFoldDB" id="M4RJD0"/>
<dbReference type="Proteomes" id="UP000011864">
    <property type="component" value="Chromosome"/>
</dbReference>
<evidence type="ECO:0000313" key="2">
    <source>
        <dbReference type="Proteomes" id="UP000011864"/>
    </source>
</evidence>
<dbReference type="eggNOG" id="COG3177">
    <property type="taxonomic scope" value="Bacteria"/>
</dbReference>
<keyword evidence="2" id="KW-1185">Reference proteome</keyword>
<protein>
    <submittedName>
        <fullName evidence="1">Filamentation induced by cAMP protein fic</fullName>
    </submittedName>
</protein>
<reference evidence="1 2" key="1">
    <citation type="journal article" date="2013" name="Genome Announc.">
        <title>Complete Genome Sequence of Glaciecola psychrophila Strain 170T.</title>
        <authorList>
            <person name="Yin J."/>
            <person name="Chen J."/>
            <person name="Liu G."/>
            <person name="Yu Y."/>
            <person name="Song L."/>
            <person name="Wang X."/>
            <person name="Qu X."/>
        </authorList>
    </citation>
    <scope>NUCLEOTIDE SEQUENCE [LARGE SCALE GENOMIC DNA]</scope>
    <source>
        <strain evidence="1 2">170</strain>
    </source>
</reference>
<dbReference type="PATRIC" id="fig|1129794.4.peg.573"/>
<dbReference type="KEGG" id="gps:C427_0578"/>
<accession>M4RJD0</accession>
<gene>
    <name evidence="1" type="ORF">C427_0578</name>
</gene>
<sequence>MNILYLIEQDLLTLPILYLSRYLVQHKAEYYALLNSVTKDGDWQA</sequence>
<proteinExistence type="predicted"/>
<dbReference type="STRING" id="1129794.C427_0578"/>
<name>M4RJD0_9ALTE</name>